<evidence type="ECO:0000256" key="1">
    <source>
        <dbReference type="ARBA" id="ARBA00001946"/>
    </source>
</evidence>
<gene>
    <name evidence="4" type="ORF">EWM59_21430</name>
</gene>
<evidence type="ECO:0000313" key="5">
    <source>
        <dbReference type="Proteomes" id="UP000293162"/>
    </source>
</evidence>
<reference evidence="4 5" key="1">
    <citation type="submission" date="2019-02" db="EMBL/GenBank/DDBJ databases">
        <title>Bacterial novel species Emticicia sp. 17J42-9 isolated from soil.</title>
        <authorList>
            <person name="Jung H.-Y."/>
        </authorList>
    </citation>
    <scope>NUCLEOTIDE SEQUENCE [LARGE SCALE GENOMIC DNA]</scope>
    <source>
        <strain evidence="4 5">17J42-9</strain>
    </source>
</reference>
<keyword evidence="2" id="KW-0378">Hydrolase</keyword>
<dbReference type="InterPro" id="IPR000086">
    <property type="entry name" value="NUDIX_hydrolase_dom"/>
</dbReference>
<protein>
    <submittedName>
        <fullName evidence="4">NUDIX domain-containing protein</fullName>
    </submittedName>
</protein>
<dbReference type="SUPFAM" id="SSF55811">
    <property type="entry name" value="Nudix"/>
    <property type="match status" value="1"/>
</dbReference>
<feature type="domain" description="Nudix hydrolase" evidence="3">
    <location>
        <begin position="1"/>
        <end position="128"/>
    </location>
</feature>
<dbReference type="PANTHER" id="PTHR43046">
    <property type="entry name" value="GDP-MANNOSE MANNOSYL HYDROLASE"/>
    <property type="match status" value="1"/>
</dbReference>
<evidence type="ECO:0000313" key="4">
    <source>
        <dbReference type="EMBL" id="RYU93548.1"/>
    </source>
</evidence>
<dbReference type="AlphaFoldDB" id="A0A4Q5LV34"/>
<dbReference type="Proteomes" id="UP000293162">
    <property type="component" value="Unassembled WGS sequence"/>
</dbReference>
<dbReference type="PANTHER" id="PTHR43046:SF14">
    <property type="entry name" value="MUTT_NUDIX FAMILY PROTEIN"/>
    <property type="match status" value="1"/>
</dbReference>
<dbReference type="RefSeq" id="WP_130023306.1">
    <property type="nucleotide sequence ID" value="NZ_SEWF01000042.1"/>
</dbReference>
<dbReference type="PROSITE" id="PS00893">
    <property type="entry name" value="NUDIX_BOX"/>
    <property type="match status" value="1"/>
</dbReference>
<dbReference type="OrthoDB" id="65827at2"/>
<comment type="caution">
    <text evidence="4">The sequence shown here is derived from an EMBL/GenBank/DDBJ whole genome shotgun (WGS) entry which is preliminary data.</text>
</comment>
<evidence type="ECO:0000256" key="2">
    <source>
        <dbReference type="ARBA" id="ARBA00022801"/>
    </source>
</evidence>
<accession>A0A4Q5LV34</accession>
<name>A0A4Q5LV34_9BACT</name>
<dbReference type="InterPro" id="IPR015797">
    <property type="entry name" value="NUDIX_hydrolase-like_dom_sf"/>
</dbReference>
<organism evidence="4 5">
    <name type="scientific">Emticicia agri</name>
    <dbReference type="NCBI Taxonomy" id="2492393"/>
    <lineage>
        <taxon>Bacteria</taxon>
        <taxon>Pseudomonadati</taxon>
        <taxon>Bacteroidota</taxon>
        <taxon>Cytophagia</taxon>
        <taxon>Cytophagales</taxon>
        <taxon>Leadbetterellaceae</taxon>
        <taxon>Emticicia</taxon>
    </lineage>
</organism>
<dbReference type="PROSITE" id="PS51462">
    <property type="entry name" value="NUDIX"/>
    <property type="match status" value="1"/>
</dbReference>
<proteinExistence type="predicted"/>
<dbReference type="Pfam" id="PF00293">
    <property type="entry name" value="NUDIX"/>
    <property type="match status" value="1"/>
</dbReference>
<evidence type="ECO:0000259" key="3">
    <source>
        <dbReference type="PROSITE" id="PS51462"/>
    </source>
</evidence>
<dbReference type="Gene3D" id="3.90.79.10">
    <property type="entry name" value="Nucleoside Triphosphate Pyrophosphohydrolase"/>
    <property type="match status" value="1"/>
</dbReference>
<dbReference type="GO" id="GO:0016787">
    <property type="term" value="F:hydrolase activity"/>
    <property type="evidence" value="ECO:0007669"/>
    <property type="project" value="UniProtKB-KW"/>
</dbReference>
<comment type="cofactor">
    <cofactor evidence="1">
        <name>Mg(2+)</name>
        <dbReference type="ChEBI" id="CHEBI:18420"/>
    </cofactor>
</comment>
<dbReference type="InterPro" id="IPR020084">
    <property type="entry name" value="NUDIX_hydrolase_CS"/>
</dbReference>
<dbReference type="EMBL" id="SEWF01000042">
    <property type="protein sequence ID" value="RYU93548.1"/>
    <property type="molecule type" value="Genomic_DNA"/>
</dbReference>
<keyword evidence="5" id="KW-1185">Reference proteome</keyword>
<sequence>MKIRPAVAIIENEKILTMHYQYGGQDVYNLPGGNLEFGESLTLTLARELEEELGIKAEIGQLMMIGEVHFTDAQKQTIHFVFEGSISEGTPMLNPLHTSALAIRWLSLEELSSINLYPNITKSLKDYLSGNLQDKYIGKLDQTWF</sequence>